<dbReference type="PRINTS" id="PR00112">
    <property type="entry name" value="ACYLPHPHTASE"/>
</dbReference>
<dbReference type="PANTHER" id="PTHR47268">
    <property type="entry name" value="ACYLPHOSPHATASE"/>
    <property type="match status" value="1"/>
</dbReference>
<dbReference type="OrthoDB" id="9808093at2"/>
<dbReference type="Pfam" id="PF00708">
    <property type="entry name" value="Acylphosphatase"/>
    <property type="match status" value="1"/>
</dbReference>
<dbReference type="AlphaFoldDB" id="A7NFY6"/>
<dbReference type="PROSITE" id="PS00150">
    <property type="entry name" value="ACYLPHOSPHATASE_1"/>
    <property type="match status" value="1"/>
</dbReference>
<evidence type="ECO:0000313" key="10">
    <source>
        <dbReference type="Proteomes" id="UP000000263"/>
    </source>
</evidence>
<gene>
    <name evidence="9" type="ordered locus">Rcas_0240</name>
</gene>
<protein>
    <recommendedName>
        <fullName evidence="3 5">Acylphosphatase</fullName>
        <ecNumber evidence="2 5">3.6.1.7</ecNumber>
    </recommendedName>
</protein>
<dbReference type="STRING" id="383372.Rcas_0240"/>
<dbReference type="EC" id="3.6.1.7" evidence="2 5"/>
<dbReference type="Proteomes" id="UP000000263">
    <property type="component" value="Chromosome"/>
</dbReference>
<dbReference type="PANTHER" id="PTHR47268:SF4">
    <property type="entry name" value="ACYLPHOSPHATASE"/>
    <property type="match status" value="1"/>
</dbReference>
<feature type="active site" evidence="5">
    <location>
        <position position="21"/>
    </location>
</feature>
<dbReference type="InterPro" id="IPR036046">
    <property type="entry name" value="Acylphosphatase-like_dom_sf"/>
</dbReference>
<evidence type="ECO:0000259" key="8">
    <source>
        <dbReference type="PROSITE" id="PS51160"/>
    </source>
</evidence>
<evidence type="ECO:0000256" key="4">
    <source>
        <dbReference type="ARBA" id="ARBA00047645"/>
    </source>
</evidence>
<keyword evidence="10" id="KW-1185">Reference proteome</keyword>
<organism evidence="9 10">
    <name type="scientific">Roseiflexus castenholzii (strain DSM 13941 / HLO8)</name>
    <dbReference type="NCBI Taxonomy" id="383372"/>
    <lineage>
        <taxon>Bacteria</taxon>
        <taxon>Bacillati</taxon>
        <taxon>Chloroflexota</taxon>
        <taxon>Chloroflexia</taxon>
        <taxon>Chloroflexales</taxon>
        <taxon>Roseiflexineae</taxon>
        <taxon>Roseiflexaceae</taxon>
        <taxon>Roseiflexus</taxon>
    </lineage>
</organism>
<proteinExistence type="inferred from homology"/>
<dbReference type="PROSITE" id="PS51160">
    <property type="entry name" value="ACYLPHOSPHATASE_3"/>
    <property type="match status" value="1"/>
</dbReference>
<evidence type="ECO:0000256" key="5">
    <source>
        <dbReference type="PROSITE-ProRule" id="PRU00520"/>
    </source>
</evidence>
<comment type="similarity">
    <text evidence="1 7">Belongs to the acylphosphatase family.</text>
</comment>
<comment type="catalytic activity">
    <reaction evidence="4 5 6">
        <text>an acyl phosphate + H2O = a carboxylate + phosphate + H(+)</text>
        <dbReference type="Rhea" id="RHEA:14965"/>
        <dbReference type="ChEBI" id="CHEBI:15377"/>
        <dbReference type="ChEBI" id="CHEBI:15378"/>
        <dbReference type="ChEBI" id="CHEBI:29067"/>
        <dbReference type="ChEBI" id="CHEBI:43474"/>
        <dbReference type="ChEBI" id="CHEBI:59918"/>
        <dbReference type="EC" id="3.6.1.7"/>
    </reaction>
</comment>
<keyword evidence="5 6" id="KW-0378">Hydrolase</keyword>
<evidence type="ECO:0000256" key="3">
    <source>
        <dbReference type="ARBA" id="ARBA00015991"/>
    </source>
</evidence>
<dbReference type="InterPro" id="IPR001792">
    <property type="entry name" value="Acylphosphatase-like_dom"/>
</dbReference>
<feature type="domain" description="Acylphosphatase-like" evidence="8">
    <location>
        <begin position="6"/>
        <end position="93"/>
    </location>
</feature>
<sequence length="93" mass="10533">MIDMARAHVFISGRVQGVNFRASARTYAREIGVSGWVRNLEDGRVEAVFEGARPAVQRMVSWCYSGPAHARVDAVDVHWEKPTGEEREFSIIW</sequence>
<dbReference type="HOGENOM" id="CLU_141932_3_2_0"/>
<feature type="active site" evidence="5">
    <location>
        <position position="39"/>
    </location>
</feature>
<evidence type="ECO:0000256" key="1">
    <source>
        <dbReference type="ARBA" id="ARBA00005614"/>
    </source>
</evidence>
<dbReference type="eggNOG" id="COG1254">
    <property type="taxonomic scope" value="Bacteria"/>
</dbReference>
<accession>A7NFY6</accession>
<evidence type="ECO:0000256" key="2">
    <source>
        <dbReference type="ARBA" id="ARBA00012150"/>
    </source>
</evidence>
<dbReference type="Gene3D" id="3.30.70.100">
    <property type="match status" value="1"/>
</dbReference>
<dbReference type="GO" id="GO:0003998">
    <property type="term" value="F:acylphosphatase activity"/>
    <property type="evidence" value="ECO:0007669"/>
    <property type="project" value="UniProtKB-EC"/>
</dbReference>
<evidence type="ECO:0000256" key="7">
    <source>
        <dbReference type="RuleBase" id="RU004168"/>
    </source>
</evidence>
<dbReference type="InterPro" id="IPR020456">
    <property type="entry name" value="Acylphosphatase"/>
</dbReference>
<dbReference type="NCBIfam" id="NF011016">
    <property type="entry name" value="PRK14444.1"/>
    <property type="match status" value="1"/>
</dbReference>
<evidence type="ECO:0000313" key="9">
    <source>
        <dbReference type="EMBL" id="ABU56373.1"/>
    </source>
</evidence>
<evidence type="ECO:0000256" key="6">
    <source>
        <dbReference type="RuleBase" id="RU000553"/>
    </source>
</evidence>
<dbReference type="KEGG" id="rca:Rcas_0240"/>
<name>A7NFY6_ROSCS</name>
<dbReference type="InterPro" id="IPR017968">
    <property type="entry name" value="Acylphosphatase_CS"/>
</dbReference>
<reference evidence="9 10" key="1">
    <citation type="submission" date="2007-08" db="EMBL/GenBank/DDBJ databases">
        <title>Complete sequence of Roseiflexus castenholzii DSM 13941.</title>
        <authorList>
            <consortium name="US DOE Joint Genome Institute"/>
            <person name="Copeland A."/>
            <person name="Lucas S."/>
            <person name="Lapidus A."/>
            <person name="Barry K."/>
            <person name="Glavina del Rio T."/>
            <person name="Dalin E."/>
            <person name="Tice H."/>
            <person name="Pitluck S."/>
            <person name="Thompson L.S."/>
            <person name="Brettin T."/>
            <person name="Bruce D."/>
            <person name="Detter J.C."/>
            <person name="Han C."/>
            <person name="Tapia R."/>
            <person name="Schmutz J."/>
            <person name="Larimer F."/>
            <person name="Land M."/>
            <person name="Hauser L."/>
            <person name="Kyrpides N."/>
            <person name="Mikhailova N."/>
            <person name="Bryant D.A."/>
            <person name="Hanada S."/>
            <person name="Tsukatani Y."/>
            <person name="Richardson P."/>
        </authorList>
    </citation>
    <scope>NUCLEOTIDE SEQUENCE [LARGE SCALE GENOMIC DNA]</scope>
    <source>
        <strain evidence="10">DSM 13941 / HLO8</strain>
    </source>
</reference>
<dbReference type="EMBL" id="CP000804">
    <property type="protein sequence ID" value="ABU56373.1"/>
    <property type="molecule type" value="Genomic_DNA"/>
</dbReference>
<dbReference type="PROSITE" id="PS00151">
    <property type="entry name" value="ACYLPHOSPHATASE_2"/>
    <property type="match status" value="1"/>
</dbReference>
<dbReference type="SUPFAM" id="SSF54975">
    <property type="entry name" value="Acylphosphatase/BLUF domain-like"/>
    <property type="match status" value="1"/>
</dbReference>